<dbReference type="SMART" id="SM01086">
    <property type="entry name" value="ClpB_D2-small"/>
    <property type="match status" value="1"/>
</dbReference>
<dbReference type="InterPro" id="IPR018368">
    <property type="entry name" value="ClpA/B_CS1"/>
</dbReference>
<keyword evidence="4 6" id="KW-0143">Chaperone</keyword>
<name>A0A2M6WY90_9BACT</name>
<dbReference type="Gene3D" id="3.40.50.300">
    <property type="entry name" value="P-loop containing nucleotide triphosphate hydrolases"/>
    <property type="match status" value="2"/>
</dbReference>
<keyword evidence="3 6" id="KW-0067">ATP-binding</keyword>
<dbReference type="PROSITE" id="PS00870">
    <property type="entry name" value="CLPAB_1"/>
    <property type="match status" value="1"/>
</dbReference>
<dbReference type="FunFam" id="3.40.50.300:FF:000010">
    <property type="entry name" value="Chaperone clpB 1, putative"/>
    <property type="match status" value="1"/>
</dbReference>
<evidence type="ECO:0000256" key="2">
    <source>
        <dbReference type="ARBA" id="ARBA00022741"/>
    </source>
</evidence>
<dbReference type="Pfam" id="PF07724">
    <property type="entry name" value="AAA_2"/>
    <property type="match status" value="1"/>
</dbReference>
<dbReference type="InterPro" id="IPR050130">
    <property type="entry name" value="ClpA_ClpB"/>
</dbReference>
<dbReference type="FunFam" id="3.40.50.300:FF:000025">
    <property type="entry name" value="ATP-dependent Clp protease subunit"/>
    <property type="match status" value="1"/>
</dbReference>
<comment type="similarity">
    <text evidence="6">Belongs to the ClpA/ClpB family.</text>
</comment>
<dbReference type="GO" id="GO:0034605">
    <property type="term" value="P:cellular response to heat"/>
    <property type="evidence" value="ECO:0007669"/>
    <property type="project" value="TreeGrafter"/>
</dbReference>
<dbReference type="PROSITE" id="PS51903">
    <property type="entry name" value="CLP_R"/>
    <property type="match status" value="1"/>
</dbReference>
<dbReference type="Gene3D" id="4.10.860.10">
    <property type="entry name" value="UVR domain"/>
    <property type="match status" value="1"/>
</dbReference>
<dbReference type="PANTHER" id="PTHR11638">
    <property type="entry name" value="ATP-DEPENDENT CLP PROTEASE"/>
    <property type="match status" value="1"/>
</dbReference>
<dbReference type="AlphaFoldDB" id="A0A2M6WY90"/>
<keyword evidence="7" id="KW-0175">Coiled coil</keyword>
<evidence type="ECO:0000259" key="8">
    <source>
        <dbReference type="PROSITE" id="PS51903"/>
    </source>
</evidence>
<dbReference type="GO" id="GO:0005737">
    <property type="term" value="C:cytoplasm"/>
    <property type="evidence" value="ECO:0007669"/>
    <property type="project" value="TreeGrafter"/>
</dbReference>
<feature type="domain" description="Clp R" evidence="8">
    <location>
        <begin position="6"/>
        <end position="144"/>
    </location>
</feature>
<dbReference type="InterPro" id="IPR004176">
    <property type="entry name" value="Clp_R_N"/>
</dbReference>
<keyword evidence="2 6" id="KW-0547">Nucleotide-binding</keyword>
<dbReference type="Pfam" id="PF00004">
    <property type="entry name" value="AAA"/>
    <property type="match status" value="1"/>
</dbReference>
<dbReference type="InterPro" id="IPR036628">
    <property type="entry name" value="Clp_N_dom_sf"/>
</dbReference>
<dbReference type="InterPro" id="IPR041546">
    <property type="entry name" value="ClpA/ClpB_AAA_lid"/>
</dbReference>
<sequence>MKNPIHDKLTSRLKNILSTAAQTSQELKGAAIGTEHILYGMTQETGSLAFSILKKFGLTPEFVREELARAPKTAHWKEELSAHTRTAFEKAARTAFQYHHRYIGTEHVLFGILSLKECAAYKILEKSSLDVKALLQQVQIVLKSTSHFPDLSHFLGMPPQSSHLPTQTAVQRKGGEPAASGSMHEAGLKKKTPAFDYFTQDLTLMAADGKFDPVIGRAKEIDRMMSILNRKTKNNPILLGDPGTGKTAIVIGLAQRIAAGAVPPKLQGKRILALDMASILAGTTFRGEFEERIKELMHELEADDDAILFIDEIHTIVGAGSAGGSLDAANMLKPALTRGEISVIGATTLDEYRKHVEKDAALERRFQPVQVNEPSPEEAVVILEGAREAYEQHHGLTVTDEAIRAAVEMSIRYVPDRHLPDKAFDLLDEAAATLQLQLASSAEAQSANQLKKELAQLQQKKEKAIEAENYEEALQAKRHEDELTEKLADFSRKLAAEEGAERVAITAEHIARVVAESTGIPVTRLLKSDMKKLAALEDILRKHIVGQEEAISAVARYIRRSRAGIAHPNRPLGSFIFLGPTGVGKTETAKVLAREVFENEEALIRVDMSEFMESHSVSRLLGAPAGYVGYEEGGKLTERVRRRPYSIILFDEIEKAHRDVLNVLLQILDEGELTDSHGRAVNFRNTIILLTSNLGSHELAQQARMGFSLAEESAAHDAISERYEELKDSVLKELKRFMSPELLGRIDQTIVFAPLGLAELQHITDLHIDELAKRLAERNITLQVSRGVREEIAQRAYAEEAGARPVRRIVQELLEDPIAHSVVTEEFEEGKQHAIAARKTGGRITVTSVANKSS</sequence>
<feature type="coiled-coil region" evidence="7">
    <location>
        <begin position="440"/>
        <end position="480"/>
    </location>
</feature>
<dbReference type="Proteomes" id="UP000230731">
    <property type="component" value="Unassembled WGS sequence"/>
</dbReference>
<dbReference type="Gene3D" id="1.10.8.60">
    <property type="match status" value="2"/>
</dbReference>
<dbReference type="InterPro" id="IPR028299">
    <property type="entry name" value="ClpA/B_CS2"/>
</dbReference>
<gene>
    <name evidence="9" type="ORF">COT71_04420</name>
</gene>
<dbReference type="SMART" id="SM00382">
    <property type="entry name" value="AAA"/>
    <property type="match status" value="2"/>
</dbReference>
<dbReference type="CDD" id="cd00009">
    <property type="entry name" value="AAA"/>
    <property type="match status" value="1"/>
</dbReference>
<dbReference type="Pfam" id="PF02861">
    <property type="entry name" value="Clp_N"/>
    <property type="match status" value="2"/>
</dbReference>
<dbReference type="InterPro" id="IPR001270">
    <property type="entry name" value="ClpA/B"/>
</dbReference>
<evidence type="ECO:0000256" key="6">
    <source>
        <dbReference type="RuleBase" id="RU004432"/>
    </source>
</evidence>
<dbReference type="Pfam" id="PF17871">
    <property type="entry name" value="AAA_lid_9"/>
    <property type="match status" value="1"/>
</dbReference>
<proteinExistence type="inferred from homology"/>
<evidence type="ECO:0000256" key="3">
    <source>
        <dbReference type="ARBA" id="ARBA00022840"/>
    </source>
</evidence>
<dbReference type="SUPFAM" id="SSF52540">
    <property type="entry name" value="P-loop containing nucleoside triphosphate hydrolases"/>
    <property type="match status" value="2"/>
</dbReference>
<organism evidence="9 10">
    <name type="scientific">Candidatus Andersenbacteria bacterium CG10_big_fil_rev_8_21_14_0_10_54_11</name>
    <dbReference type="NCBI Taxonomy" id="1974485"/>
    <lineage>
        <taxon>Bacteria</taxon>
        <taxon>Candidatus Anderseniibacteriota</taxon>
    </lineage>
</organism>
<dbReference type="InterPro" id="IPR003959">
    <property type="entry name" value="ATPase_AAA_core"/>
</dbReference>
<dbReference type="Pfam" id="PF10431">
    <property type="entry name" value="ClpB_D2-small"/>
    <property type="match status" value="1"/>
</dbReference>
<evidence type="ECO:0000313" key="9">
    <source>
        <dbReference type="EMBL" id="PIT97745.1"/>
    </source>
</evidence>
<dbReference type="GO" id="GO:0016887">
    <property type="term" value="F:ATP hydrolysis activity"/>
    <property type="evidence" value="ECO:0007669"/>
    <property type="project" value="InterPro"/>
</dbReference>
<dbReference type="InterPro" id="IPR027417">
    <property type="entry name" value="P-loop_NTPase"/>
</dbReference>
<dbReference type="Gene3D" id="1.10.1780.10">
    <property type="entry name" value="Clp, N-terminal domain"/>
    <property type="match status" value="1"/>
</dbReference>
<dbReference type="CDD" id="cd19499">
    <property type="entry name" value="RecA-like_ClpB_Hsp104-like"/>
    <property type="match status" value="1"/>
</dbReference>
<dbReference type="SUPFAM" id="SSF81923">
    <property type="entry name" value="Double Clp-N motif"/>
    <property type="match status" value="1"/>
</dbReference>
<dbReference type="PRINTS" id="PR00300">
    <property type="entry name" value="CLPPROTEASEA"/>
</dbReference>
<dbReference type="EMBL" id="PEZP01000048">
    <property type="protein sequence ID" value="PIT97745.1"/>
    <property type="molecule type" value="Genomic_DNA"/>
</dbReference>
<dbReference type="GO" id="GO:0005524">
    <property type="term" value="F:ATP binding"/>
    <property type="evidence" value="ECO:0007669"/>
    <property type="project" value="UniProtKB-KW"/>
</dbReference>
<accession>A0A2M6WY90</accession>
<comment type="caution">
    <text evidence="9">The sequence shown here is derived from an EMBL/GenBank/DDBJ whole genome shotgun (WGS) entry which is preliminary data.</text>
</comment>
<keyword evidence="1 5" id="KW-0677">Repeat</keyword>
<dbReference type="InterPro" id="IPR019489">
    <property type="entry name" value="Clp_ATPase_C"/>
</dbReference>
<evidence type="ECO:0000256" key="4">
    <source>
        <dbReference type="ARBA" id="ARBA00023186"/>
    </source>
</evidence>
<evidence type="ECO:0000256" key="5">
    <source>
        <dbReference type="PROSITE-ProRule" id="PRU01251"/>
    </source>
</evidence>
<dbReference type="InterPro" id="IPR003593">
    <property type="entry name" value="AAA+_ATPase"/>
</dbReference>
<dbReference type="PANTHER" id="PTHR11638:SF175">
    <property type="entry name" value="ATP-DEPENDENT CLP PROTEASE, ATP-BINDING SUBUNIT CLPC"/>
    <property type="match status" value="1"/>
</dbReference>
<protein>
    <recommendedName>
        <fullName evidence="8">Clp R domain-containing protein</fullName>
    </recommendedName>
</protein>
<reference evidence="10" key="1">
    <citation type="submission" date="2017-09" db="EMBL/GenBank/DDBJ databases">
        <title>Depth-based differentiation of microbial function through sediment-hosted aquifers and enrichment of novel symbionts in the deep terrestrial subsurface.</title>
        <authorList>
            <person name="Probst A.J."/>
            <person name="Ladd B."/>
            <person name="Jarett J.K."/>
            <person name="Geller-Mcgrath D.E."/>
            <person name="Sieber C.M.K."/>
            <person name="Emerson J.B."/>
            <person name="Anantharaman K."/>
            <person name="Thomas B.C."/>
            <person name="Malmstrom R."/>
            <person name="Stieglmeier M."/>
            <person name="Klingl A."/>
            <person name="Woyke T."/>
            <person name="Ryan C.M."/>
            <person name="Banfield J.F."/>
        </authorList>
    </citation>
    <scope>NUCLEOTIDE SEQUENCE [LARGE SCALE GENOMIC DNA]</scope>
</reference>
<evidence type="ECO:0000256" key="7">
    <source>
        <dbReference type="SAM" id="Coils"/>
    </source>
</evidence>
<evidence type="ECO:0000256" key="1">
    <source>
        <dbReference type="ARBA" id="ARBA00022737"/>
    </source>
</evidence>
<dbReference type="PROSITE" id="PS00871">
    <property type="entry name" value="CLPAB_2"/>
    <property type="match status" value="1"/>
</dbReference>
<evidence type="ECO:0000313" key="10">
    <source>
        <dbReference type="Proteomes" id="UP000230731"/>
    </source>
</evidence>